<evidence type="ECO:0000313" key="2">
    <source>
        <dbReference type="EMBL" id="CAB4587744.1"/>
    </source>
</evidence>
<evidence type="ECO:0000256" key="1">
    <source>
        <dbReference type="SAM" id="MobiDB-lite"/>
    </source>
</evidence>
<reference evidence="2" key="1">
    <citation type="submission" date="2020-05" db="EMBL/GenBank/DDBJ databases">
        <authorList>
            <person name="Chiriac C."/>
            <person name="Salcher M."/>
            <person name="Ghai R."/>
            <person name="Kavagutti S V."/>
        </authorList>
    </citation>
    <scope>NUCLEOTIDE SEQUENCE</scope>
</reference>
<feature type="compositionally biased region" description="Low complexity" evidence="1">
    <location>
        <begin position="72"/>
        <end position="92"/>
    </location>
</feature>
<feature type="region of interest" description="Disordered" evidence="1">
    <location>
        <begin position="38"/>
        <end position="128"/>
    </location>
</feature>
<gene>
    <name evidence="2" type="ORF">UFOPK1788_00336</name>
</gene>
<dbReference type="AlphaFoldDB" id="A0A6J6FL92"/>
<protein>
    <submittedName>
        <fullName evidence="2">Unannotated protein</fullName>
    </submittedName>
</protein>
<sequence length="175" mass="18211">MMLTNDLCTVSYPVPHRTATSTSQVRSTSVETMCPLSSNTGTVSLNVPSPLSRHVPVSASSGARKSVNSDKPPSNRNSSLVVVPSRSSLSLSDNPGTRNAVCRARAATPSRSMTDDLTKISGSGHQRTRVPVTPFATFPMVASSLWSTNGVNGALGDGSAASANDPGSPRRNDIE</sequence>
<organism evidence="2">
    <name type="scientific">freshwater metagenome</name>
    <dbReference type="NCBI Taxonomy" id="449393"/>
    <lineage>
        <taxon>unclassified sequences</taxon>
        <taxon>metagenomes</taxon>
        <taxon>ecological metagenomes</taxon>
    </lineage>
</organism>
<feature type="region of interest" description="Disordered" evidence="1">
    <location>
        <begin position="156"/>
        <end position="175"/>
    </location>
</feature>
<dbReference type="EMBL" id="CAEZUE010000027">
    <property type="protein sequence ID" value="CAB4587744.1"/>
    <property type="molecule type" value="Genomic_DNA"/>
</dbReference>
<accession>A0A6J6FL92</accession>
<feature type="compositionally biased region" description="Polar residues" evidence="1">
    <location>
        <begin position="38"/>
        <end position="49"/>
    </location>
</feature>
<proteinExistence type="predicted"/>
<name>A0A6J6FL92_9ZZZZ</name>